<dbReference type="InterPro" id="IPR050095">
    <property type="entry name" value="ECF_ABC_transporter_ATP-bd"/>
</dbReference>
<dbReference type="Proteomes" id="UP000035268">
    <property type="component" value="Chromosome"/>
</dbReference>
<dbReference type="EMBL" id="CP010904">
    <property type="protein sequence ID" value="AKJ65134.1"/>
    <property type="molecule type" value="Genomic_DNA"/>
</dbReference>
<sequence length="213" mass="23407">MIEVRDLHFHYAGGPSVLSGLNLRIDQGDRLGLYGENGAGKTTLFHLIMGLEFPGQGRVICFGEPRTTEAEFQDVRPRIGLLFQDAEDQLFCPTVLEDVAFGPLNQGCRRAAAEERVQEALEKVGLPGFEDRRIHTLSGGEKKRIAIAGLLAMKPDVLLLDEPAAQLDAAGLEILRTILRDWHGALVIASHRPVVFKETVTREVFLKNGVITG</sequence>
<dbReference type="SUPFAM" id="SSF52540">
    <property type="entry name" value="P-loop containing nucleoside triphosphate hydrolases"/>
    <property type="match status" value="1"/>
</dbReference>
<dbReference type="Gene3D" id="3.40.50.300">
    <property type="entry name" value="P-loop containing nucleotide triphosphate hydrolases"/>
    <property type="match status" value="1"/>
</dbReference>
<evidence type="ECO:0000259" key="5">
    <source>
        <dbReference type="PROSITE" id="PS50893"/>
    </source>
</evidence>
<dbReference type="GO" id="GO:0042626">
    <property type="term" value="F:ATPase-coupled transmembrane transporter activity"/>
    <property type="evidence" value="ECO:0007669"/>
    <property type="project" value="TreeGrafter"/>
</dbReference>
<keyword evidence="3" id="KW-0547">Nucleotide-binding</keyword>
<evidence type="ECO:0000313" key="6">
    <source>
        <dbReference type="EMBL" id="AKJ65134.1"/>
    </source>
</evidence>
<dbReference type="InterPro" id="IPR003439">
    <property type="entry name" value="ABC_transporter-like_ATP-bd"/>
</dbReference>
<name>A0A0G3ELU4_9BACT</name>
<dbReference type="GO" id="GO:0016887">
    <property type="term" value="F:ATP hydrolysis activity"/>
    <property type="evidence" value="ECO:0007669"/>
    <property type="project" value="InterPro"/>
</dbReference>
<dbReference type="GO" id="GO:0043190">
    <property type="term" value="C:ATP-binding cassette (ABC) transporter complex"/>
    <property type="evidence" value="ECO:0007669"/>
    <property type="project" value="TreeGrafter"/>
</dbReference>
<dbReference type="PANTHER" id="PTHR43553">
    <property type="entry name" value="HEAVY METAL TRANSPORTER"/>
    <property type="match status" value="1"/>
</dbReference>
<dbReference type="InterPro" id="IPR015856">
    <property type="entry name" value="ABC_transpr_CbiO/EcfA_su"/>
</dbReference>
<gene>
    <name evidence="6" type="primary">cbiO</name>
    <name evidence="6" type="ORF">L21SP4_01898</name>
</gene>
<dbReference type="AlphaFoldDB" id="A0A0G3ELU4"/>
<dbReference type="GO" id="GO:0005524">
    <property type="term" value="F:ATP binding"/>
    <property type="evidence" value="ECO:0007669"/>
    <property type="project" value="UniProtKB-KW"/>
</dbReference>
<dbReference type="PROSITE" id="PS00211">
    <property type="entry name" value="ABC_TRANSPORTER_1"/>
    <property type="match status" value="1"/>
</dbReference>
<reference evidence="7" key="1">
    <citation type="submission" date="2015-02" db="EMBL/GenBank/DDBJ databases">
        <title>Description and complete genome sequence of the first cultured representative of the subdivision 5 of the Verrucomicrobia phylum.</title>
        <authorList>
            <person name="Spring S."/>
            <person name="Bunk B."/>
            <person name="Sproer C."/>
            <person name="Klenk H.-P."/>
        </authorList>
    </citation>
    <scope>NUCLEOTIDE SEQUENCE [LARGE SCALE GENOMIC DNA]</scope>
    <source>
        <strain evidence="7">L21-Fru-AB</strain>
    </source>
</reference>
<dbReference type="InterPro" id="IPR017871">
    <property type="entry name" value="ABC_transporter-like_CS"/>
</dbReference>
<evidence type="ECO:0000256" key="3">
    <source>
        <dbReference type="ARBA" id="ARBA00022741"/>
    </source>
</evidence>
<dbReference type="InterPro" id="IPR027417">
    <property type="entry name" value="P-loop_NTPase"/>
</dbReference>
<dbReference type="PANTHER" id="PTHR43553:SF24">
    <property type="entry name" value="ENERGY-COUPLING FACTOR TRANSPORTER ATP-BINDING PROTEIN ECFA1"/>
    <property type="match status" value="1"/>
</dbReference>
<keyword evidence="4 6" id="KW-0067">ATP-binding</keyword>
<evidence type="ECO:0000256" key="4">
    <source>
        <dbReference type="ARBA" id="ARBA00022840"/>
    </source>
</evidence>
<keyword evidence="7" id="KW-1185">Reference proteome</keyword>
<protein>
    <submittedName>
        <fullName evidence="6">Cobalt import ATP-binding protein CbiO</fullName>
        <ecNumber evidence="6">3.6.3.-</ecNumber>
    </submittedName>
</protein>
<dbReference type="KEGG" id="vbl:L21SP4_01898"/>
<proteinExistence type="inferred from homology"/>
<reference evidence="6 7" key="2">
    <citation type="journal article" date="2016" name="ISME J.">
        <title>Characterization of the first cultured representative of Verrucomicrobia subdivision 5 indicates the proposal of a novel phylum.</title>
        <authorList>
            <person name="Spring S."/>
            <person name="Bunk B."/>
            <person name="Sproer C."/>
            <person name="Schumann P."/>
            <person name="Rohde M."/>
            <person name="Tindall B.J."/>
            <person name="Klenk H.P."/>
        </authorList>
    </citation>
    <scope>NUCLEOTIDE SEQUENCE [LARGE SCALE GENOMIC DNA]</scope>
    <source>
        <strain evidence="6 7">L21-Fru-AB</strain>
    </source>
</reference>
<organism evidence="6 7">
    <name type="scientific">Kiritimatiella glycovorans</name>
    <dbReference type="NCBI Taxonomy" id="1307763"/>
    <lineage>
        <taxon>Bacteria</taxon>
        <taxon>Pseudomonadati</taxon>
        <taxon>Kiritimatiellota</taxon>
        <taxon>Kiritimatiellia</taxon>
        <taxon>Kiritimatiellales</taxon>
        <taxon>Kiritimatiellaceae</taxon>
        <taxon>Kiritimatiella</taxon>
    </lineage>
</organism>
<dbReference type="Pfam" id="PF00005">
    <property type="entry name" value="ABC_tran"/>
    <property type="match status" value="1"/>
</dbReference>
<dbReference type="STRING" id="1307763.L21SP4_01898"/>
<evidence type="ECO:0000256" key="2">
    <source>
        <dbReference type="ARBA" id="ARBA00022448"/>
    </source>
</evidence>
<dbReference type="PATRIC" id="fig|1609981.3.peg.1971"/>
<dbReference type="InterPro" id="IPR003593">
    <property type="entry name" value="AAA+_ATPase"/>
</dbReference>
<dbReference type="PROSITE" id="PS50893">
    <property type="entry name" value="ABC_TRANSPORTER_2"/>
    <property type="match status" value="1"/>
</dbReference>
<comment type="similarity">
    <text evidence="1">Belongs to the ABC transporter superfamily.</text>
</comment>
<keyword evidence="2" id="KW-0813">Transport</keyword>
<dbReference type="EC" id="3.6.3.-" evidence="6"/>
<evidence type="ECO:0000313" key="7">
    <source>
        <dbReference type="Proteomes" id="UP000035268"/>
    </source>
</evidence>
<accession>A0A0G3ELU4</accession>
<dbReference type="RefSeq" id="WP_052882397.1">
    <property type="nucleotide sequence ID" value="NZ_CP010904.1"/>
</dbReference>
<evidence type="ECO:0000256" key="1">
    <source>
        <dbReference type="ARBA" id="ARBA00005417"/>
    </source>
</evidence>
<dbReference type="OrthoDB" id="9782163at2"/>
<dbReference type="SMART" id="SM00382">
    <property type="entry name" value="AAA"/>
    <property type="match status" value="1"/>
</dbReference>
<feature type="domain" description="ABC transporter" evidence="5">
    <location>
        <begin position="2"/>
        <end position="212"/>
    </location>
</feature>
<keyword evidence="6" id="KW-0378">Hydrolase</keyword>
<dbReference type="CDD" id="cd03225">
    <property type="entry name" value="ABC_cobalt_CbiO_domain1"/>
    <property type="match status" value="1"/>
</dbReference>